<sequence length="1157" mass="126680">MQHPSTPTVESEPNTKRDSKFQDVSTVTAFFETMNTTTDPISPPQIPAPILSRQNTDKMPDSTTTDVPSVPITWPPPSTGAGLADVRSISTAAELASAAGDGDEYPPPADHPPVPARKQSRGLSMARLTELMEGVKGEGVVVQGLSEEGRADLAVGDVVESAHAGGDAKDPRVCGALDGGIVQDVDLEEVQSDSVNHPEQPSVKGEDEEHQHEASEPTAAKQLNWVTSPLHSPPIISVSPPSTQPTPETTVNMSFMKLAAIPMLLTSPDHIMELNLSHNDITTIPPGFFDQLPNLQVLDLSRNMLEDVPGAIVCSKEITHLLVGENRLTKLPSEIASMEKMVVLDVHKNGIEELDDRLFENMTQLTTLDLSHNKLTNLPSSLGLLQSTLRAVDLDGNAFRSPLSSIVSHLICAYNFLKASTSSTQQPVQPSRCFSLPIDQFKQDHPFTSPTPPTQPASRSHSLRSFGRRRPQSLPAQGLGPEQMAELNAMLGKRKEHSRPPILDGRREPRNLYNAPASSAAASNATLPELVDGRSSRDSSMRPNSGGDEGDGHGFVEPQIVSGTSSIGRGSRMMKAMARKISRNLDEELPPKVPSNQRSRSSSPNPSDKKFSSTPELSQTDPTTRRRPFSLFANRASAPNLNSPLEDQTKTAEQVSYICLLRVLNYLHDLYNLDPRLNAANIDVIRAGADQDASDDELSESGDIPEARAFYAKEILTTERTYVEQMQALVDVYVDPIEEGEVLSLQDVNLVFSNARNILMFHKDHLLPALEKALEEPPHLIGAAFLKIIPFLKMYSIYFNQHHDATKYVQDLTDLATSSATFSRRSTISSTQAPSSPTTPNASRTAATKAVAKRFHTFMKQAKQNPRHTQDTIQSFLILPVQRLPRYKLLMDPLLKATPPTHPDYPDLKKAREEIKKILAVCNEKMKEWAFRQSGLEVLKKVKLVKWSVGGDTLRHVRPGRCFVREGCLRVVKTVEFLGSSAGSPLIDAVAACGGKKDRCKRSIVGHLIETRLGGKGESLEPVQVASSLAATKGGNPFDVENVGGACAVYGLSKSTGRPFYFFLFTDLLCWCRVPAEGEAEFELVRAFRIHPGTRVECRVVESEGGKGKGRNVVRHSVLRVGDEECILYLRGPTDEIEDWVSSFEHKSVPDKPNTEA</sequence>
<dbReference type="PANTHER" id="PTHR12673:SF159">
    <property type="entry name" value="LD03170P"/>
    <property type="match status" value="1"/>
</dbReference>
<dbReference type="PANTHER" id="PTHR12673">
    <property type="entry name" value="FACIOGENITAL DYSPLASIA PROTEIN"/>
    <property type="match status" value="1"/>
</dbReference>
<evidence type="ECO:0000313" key="6">
    <source>
        <dbReference type="Proteomes" id="UP001212841"/>
    </source>
</evidence>
<accession>A0AAD5X380</accession>
<feature type="region of interest" description="Disordered" evidence="3">
    <location>
        <begin position="1"/>
        <end position="23"/>
    </location>
</feature>
<feature type="compositionally biased region" description="Low complexity" evidence="3">
    <location>
        <begin position="594"/>
        <end position="606"/>
    </location>
</feature>
<dbReference type="Pfam" id="PF13855">
    <property type="entry name" value="LRR_8"/>
    <property type="match status" value="2"/>
</dbReference>
<dbReference type="SUPFAM" id="SSF48065">
    <property type="entry name" value="DBL homology domain (DH-domain)"/>
    <property type="match status" value="1"/>
</dbReference>
<dbReference type="EMBL" id="JADGJD010000626">
    <property type="protein sequence ID" value="KAJ3049562.1"/>
    <property type="molecule type" value="Genomic_DNA"/>
</dbReference>
<dbReference type="InterPro" id="IPR035899">
    <property type="entry name" value="DBL_dom_sf"/>
</dbReference>
<feature type="region of interest" description="Disordered" evidence="3">
    <location>
        <begin position="189"/>
        <end position="217"/>
    </location>
</feature>
<comment type="caution">
    <text evidence="5">The sequence shown here is derived from an EMBL/GenBank/DDBJ whole genome shotgun (WGS) entry which is preliminary data.</text>
</comment>
<feature type="compositionally biased region" description="Pro residues" evidence="3">
    <location>
        <begin position="105"/>
        <end position="115"/>
    </location>
</feature>
<protein>
    <recommendedName>
        <fullName evidence="4">DH domain-containing protein</fullName>
    </recommendedName>
</protein>
<reference evidence="5" key="1">
    <citation type="submission" date="2020-05" db="EMBL/GenBank/DDBJ databases">
        <title>Phylogenomic resolution of chytrid fungi.</title>
        <authorList>
            <person name="Stajich J.E."/>
            <person name="Amses K."/>
            <person name="Simmons R."/>
            <person name="Seto K."/>
            <person name="Myers J."/>
            <person name="Bonds A."/>
            <person name="Quandt C.A."/>
            <person name="Barry K."/>
            <person name="Liu P."/>
            <person name="Grigoriev I."/>
            <person name="Longcore J.E."/>
            <person name="James T.Y."/>
        </authorList>
    </citation>
    <scope>NUCLEOTIDE SEQUENCE</scope>
    <source>
        <strain evidence="5">JEL0318</strain>
    </source>
</reference>
<dbReference type="SMART" id="SM00369">
    <property type="entry name" value="LRR_TYP"/>
    <property type="match status" value="4"/>
</dbReference>
<feature type="compositionally biased region" description="Basic and acidic residues" evidence="3">
    <location>
        <begin position="531"/>
        <end position="540"/>
    </location>
</feature>
<dbReference type="Gene3D" id="3.80.10.10">
    <property type="entry name" value="Ribonuclease Inhibitor"/>
    <property type="match status" value="1"/>
</dbReference>
<dbReference type="PRINTS" id="PR00019">
    <property type="entry name" value="LEURICHRPT"/>
</dbReference>
<name>A0AAD5X380_9FUNG</name>
<dbReference type="CDD" id="cd00160">
    <property type="entry name" value="RhoGEF"/>
    <property type="match status" value="1"/>
</dbReference>
<dbReference type="InterPro" id="IPR051092">
    <property type="entry name" value="FYVE_RhoGEF_PH"/>
</dbReference>
<dbReference type="Pfam" id="PF00621">
    <property type="entry name" value="RhoGEF"/>
    <property type="match status" value="1"/>
</dbReference>
<feature type="region of interest" description="Disordered" evidence="3">
    <location>
        <begin position="35"/>
        <end position="121"/>
    </location>
</feature>
<gene>
    <name evidence="5" type="ORF">HK097_009458</name>
</gene>
<dbReference type="PROSITE" id="PS50010">
    <property type="entry name" value="DH_2"/>
    <property type="match status" value="1"/>
</dbReference>
<evidence type="ECO:0000313" key="5">
    <source>
        <dbReference type="EMBL" id="KAJ3049562.1"/>
    </source>
</evidence>
<dbReference type="GO" id="GO:0005085">
    <property type="term" value="F:guanyl-nucleotide exchange factor activity"/>
    <property type="evidence" value="ECO:0007669"/>
    <property type="project" value="InterPro"/>
</dbReference>
<feature type="domain" description="DH" evidence="4">
    <location>
        <begin position="707"/>
        <end position="925"/>
    </location>
</feature>
<evidence type="ECO:0000256" key="1">
    <source>
        <dbReference type="ARBA" id="ARBA00022614"/>
    </source>
</evidence>
<dbReference type="InterPro" id="IPR001611">
    <property type="entry name" value="Leu-rich_rpt"/>
</dbReference>
<keyword evidence="6" id="KW-1185">Reference proteome</keyword>
<evidence type="ECO:0000256" key="3">
    <source>
        <dbReference type="SAM" id="MobiDB-lite"/>
    </source>
</evidence>
<dbReference type="InterPro" id="IPR003591">
    <property type="entry name" value="Leu-rich_rpt_typical-subtyp"/>
</dbReference>
<dbReference type="AlphaFoldDB" id="A0AAD5X380"/>
<organism evidence="5 6">
    <name type="scientific">Rhizophlyctis rosea</name>
    <dbReference type="NCBI Taxonomy" id="64517"/>
    <lineage>
        <taxon>Eukaryota</taxon>
        <taxon>Fungi</taxon>
        <taxon>Fungi incertae sedis</taxon>
        <taxon>Chytridiomycota</taxon>
        <taxon>Chytridiomycota incertae sedis</taxon>
        <taxon>Chytridiomycetes</taxon>
        <taxon>Rhizophlyctidales</taxon>
        <taxon>Rhizophlyctidaceae</taxon>
        <taxon>Rhizophlyctis</taxon>
    </lineage>
</organism>
<dbReference type="SMART" id="SM00325">
    <property type="entry name" value="RhoGEF"/>
    <property type="match status" value="1"/>
</dbReference>
<dbReference type="Proteomes" id="UP001212841">
    <property type="component" value="Unassembled WGS sequence"/>
</dbReference>
<dbReference type="SUPFAM" id="SSF52058">
    <property type="entry name" value="L domain-like"/>
    <property type="match status" value="1"/>
</dbReference>
<dbReference type="InterPro" id="IPR000219">
    <property type="entry name" value="DH_dom"/>
</dbReference>
<evidence type="ECO:0000259" key="4">
    <source>
        <dbReference type="PROSITE" id="PS50010"/>
    </source>
</evidence>
<proteinExistence type="predicted"/>
<dbReference type="GO" id="GO:0005737">
    <property type="term" value="C:cytoplasm"/>
    <property type="evidence" value="ECO:0007669"/>
    <property type="project" value="TreeGrafter"/>
</dbReference>
<dbReference type="Gene3D" id="1.20.900.10">
    <property type="entry name" value="Dbl homology (DH) domain"/>
    <property type="match status" value="1"/>
</dbReference>
<evidence type="ECO:0000256" key="2">
    <source>
        <dbReference type="ARBA" id="ARBA00022737"/>
    </source>
</evidence>
<feature type="region of interest" description="Disordered" evidence="3">
    <location>
        <begin position="441"/>
        <end position="628"/>
    </location>
</feature>
<feature type="compositionally biased region" description="Basic and acidic residues" evidence="3">
    <location>
        <begin position="204"/>
        <end position="215"/>
    </location>
</feature>
<feature type="compositionally biased region" description="Polar residues" evidence="3">
    <location>
        <begin position="1"/>
        <end position="12"/>
    </location>
</feature>
<feature type="region of interest" description="Disordered" evidence="3">
    <location>
        <begin position="823"/>
        <end position="845"/>
    </location>
</feature>
<dbReference type="InterPro" id="IPR032675">
    <property type="entry name" value="LRR_dom_sf"/>
</dbReference>
<keyword evidence="1" id="KW-0433">Leucine-rich repeat</keyword>
<keyword evidence="2" id="KW-0677">Repeat</keyword>
<feature type="compositionally biased region" description="Polar residues" evidence="3">
    <location>
        <begin position="612"/>
        <end position="622"/>
    </location>
</feature>
<dbReference type="SMART" id="SM00364">
    <property type="entry name" value="LRR_BAC"/>
    <property type="match status" value="4"/>
</dbReference>
<feature type="compositionally biased region" description="Low complexity" evidence="3">
    <location>
        <begin position="514"/>
        <end position="525"/>
    </location>
</feature>
<dbReference type="PROSITE" id="PS51450">
    <property type="entry name" value="LRR"/>
    <property type="match status" value="3"/>
</dbReference>